<dbReference type="SMART" id="SM00487">
    <property type="entry name" value="DEXDc"/>
    <property type="match status" value="1"/>
</dbReference>
<protein>
    <submittedName>
        <fullName evidence="3">DEAD/DEAH box helicase</fullName>
    </submittedName>
</protein>
<comment type="caution">
    <text evidence="3">The sequence shown here is derived from an EMBL/GenBank/DDBJ whole genome shotgun (WGS) entry which is preliminary data.</text>
</comment>
<dbReference type="PROSITE" id="PS51192">
    <property type="entry name" value="HELICASE_ATP_BIND_1"/>
    <property type="match status" value="1"/>
</dbReference>
<dbReference type="PANTHER" id="PTHR47957:SF3">
    <property type="entry name" value="ATP-DEPENDENT HELICASE HRQ1"/>
    <property type="match status" value="1"/>
</dbReference>
<dbReference type="EMBL" id="JAENHP010000014">
    <property type="protein sequence ID" value="MBM2620395.1"/>
    <property type="molecule type" value="Genomic_DNA"/>
</dbReference>
<sequence>MPQSEAAGRPRFPMPTRVYRELQEAYLRYFDTAYWLRDKPLRDERRTLLEAPGLLFTDVLLEPVVPYDADFPLQEAAQRAHLDPAAARIVGQALFGDFVKPGQQIMLRRHQAEALMRSLSTTPGEPRNAVVTSGTGSGKTESFLLPVLARLVQEALTWNKQPEVDRWWESAGSTNLTWRPLRGPETRPAALRTVVLYPTNALVEDQVSRLRRALRRIAETGEVPPLWFGRYTGATAGSGDLPGAKDKDKVREAATEINSAAQDFLQLANVYTDEQMLAQFADPRDAEMMTRWDMVASPPDLMVTNYSMLNAMLMRDIERPMFELTADWLASDPANTFTIVIDEMHLYRGTQGSEVAMVVRNLLSRIGLDADSPQLRCLATSASLSDDDKGRRYLQEFFGVDESTFYVTAGRPRAVPEREPLSRAAFEEIARTLPEDEGERAAALAALATEHRLSEAVAAACRAHGGAPMRATRLPDIEKRLFDEPARDGEGGAAFDLVLEAGAEAWSDPATIPLRAHMFARPAGGLWACANPACDQIPAEYTYAERKIGRLFSRPATTCLCGGRVLEVLYCFDCGEVSLGGYVIDRLPGTPPVPALGSLADKIPSDQTRPVNRRAHGEYIWYWPDSNPMTVKGWGHKLDGKAGKGRQVAFSFEAARLDPTAGLIFEKDQTPTGYVMSVSGLGDSGAKAPALPEKCPRCGAQNLNNDLQKFWRGIVRSPIRGHRSGQSQSIQLYLAQLFRSMGTTAAESRTILFTDSRDDAARTAAGVAKNHHRDLVRQLIRHELEQPEADAVEAVLAMLAGSPSPEGQAAFVAIQNQDPALFQALLQSPARLTTTRVASALMSCSRLVGAIAAPAPTRTTPPPAAAATSRRGTAGIEVRTSMPTIPGTSPATWVGVATRDPPAIMPSATITRSRLRASGSATCTAHSTQVTQATTTRPGGRSSSPPRAKPRPTRTRPNRLSTTGVLRRRAAGFATVAIFPPSPVRGGAAAPRSPGRRRSG</sequence>
<proteinExistence type="predicted"/>
<feature type="region of interest" description="Disordered" evidence="1">
    <location>
        <begin position="917"/>
        <end position="961"/>
    </location>
</feature>
<dbReference type="PANTHER" id="PTHR47957">
    <property type="entry name" value="ATP-DEPENDENT HELICASE HRQ1"/>
    <property type="match status" value="1"/>
</dbReference>
<accession>A0ABS2AKQ0</accession>
<feature type="compositionally biased region" description="Polar residues" evidence="1">
    <location>
        <begin position="919"/>
        <end position="933"/>
    </location>
</feature>
<evidence type="ECO:0000313" key="3">
    <source>
        <dbReference type="EMBL" id="MBM2620395.1"/>
    </source>
</evidence>
<feature type="domain" description="Helicase ATP-binding" evidence="2">
    <location>
        <begin position="120"/>
        <end position="402"/>
    </location>
</feature>
<dbReference type="Gene3D" id="3.40.50.300">
    <property type="entry name" value="P-loop containing nucleotide triphosphate hydrolases"/>
    <property type="match status" value="1"/>
</dbReference>
<dbReference type="InterPro" id="IPR011545">
    <property type="entry name" value="DEAD/DEAH_box_helicase_dom"/>
</dbReference>
<dbReference type="InterPro" id="IPR027417">
    <property type="entry name" value="P-loop_NTPase"/>
</dbReference>
<organism evidence="3 4">
    <name type="scientific">Paractinoplanes ovalisporus</name>
    <dbReference type="NCBI Taxonomy" id="2810368"/>
    <lineage>
        <taxon>Bacteria</taxon>
        <taxon>Bacillati</taxon>
        <taxon>Actinomycetota</taxon>
        <taxon>Actinomycetes</taxon>
        <taxon>Micromonosporales</taxon>
        <taxon>Micromonosporaceae</taxon>
        <taxon>Paractinoplanes</taxon>
    </lineage>
</organism>
<dbReference type="Pfam" id="PF00270">
    <property type="entry name" value="DEAD"/>
    <property type="match status" value="1"/>
</dbReference>
<feature type="compositionally biased region" description="Low complexity" evidence="1">
    <location>
        <begin position="934"/>
        <end position="946"/>
    </location>
</feature>
<evidence type="ECO:0000259" key="2">
    <source>
        <dbReference type="PROSITE" id="PS51192"/>
    </source>
</evidence>
<dbReference type="RefSeq" id="WP_203380378.1">
    <property type="nucleotide sequence ID" value="NZ_JAENHP010000014.1"/>
</dbReference>
<keyword evidence="3" id="KW-0347">Helicase</keyword>
<dbReference type="GO" id="GO:0004386">
    <property type="term" value="F:helicase activity"/>
    <property type="evidence" value="ECO:0007669"/>
    <property type="project" value="UniProtKB-KW"/>
</dbReference>
<gene>
    <name evidence="3" type="ORF">JIG36_33275</name>
</gene>
<keyword evidence="4" id="KW-1185">Reference proteome</keyword>
<keyword evidence="3" id="KW-0547">Nucleotide-binding</keyword>
<feature type="compositionally biased region" description="Basic residues" evidence="1">
    <location>
        <begin position="948"/>
        <end position="957"/>
    </location>
</feature>
<feature type="compositionally biased region" description="Low complexity" evidence="1">
    <location>
        <begin position="865"/>
        <end position="874"/>
    </location>
</feature>
<evidence type="ECO:0000256" key="1">
    <source>
        <dbReference type="SAM" id="MobiDB-lite"/>
    </source>
</evidence>
<feature type="region of interest" description="Disordered" evidence="1">
    <location>
        <begin position="979"/>
        <end position="1000"/>
    </location>
</feature>
<keyword evidence="3" id="KW-0378">Hydrolase</keyword>
<dbReference type="InterPro" id="IPR014001">
    <property type="entry name" value="Helicase_ATP-bd"/>
</dbReference>
<evidence type="ECO:0000313" key="4">
    <source>
        <dbReference type="Proteomes" id="UP000632138"/>
    </source>
</evidence>
<name>A0ABS2AKQ0_9ACTN</name>
<keyword evidence="3" id="KW-0067">ATP-binding</keyword>
<feature type="region of interest" description="Disordered" evidence="1">
    <location>
        <begin position="854"/>
        <end position="874"/>
    </location>
</feature>
<reference evidence="3 4" key="1">
    <citation type="submission" date="2021-01" db="EMBL/GenBank/DDBJ databases">
        <title>Actinoplanes sp. nov. LDG1-06 isolated from lichen.</title>
        <authorList>
            <person name="Saeng-In P."/>
            <person name="Phongsopitanun W."/>
            <person name="Kanchanasin P."/>
            <person name="Yuki M."/>
            <person name="Kudo T."/>
            <person name="Ohkuma M."/>
            <person name="Tanasupawat S."/>
        </authorList>
    </citation>
    <scope>NUCLEOTIDE SEQUENCE [LARGE SCALE GENOMIC DNA]</scope>
    <source>
        <strain evidence="3 4">LDG1-06</strain>
    </source>
</reference>
<dbReference type="SUPFAM" id="SSF52540">
    <property type="entry name" value="P-loop containing nucleoside triphosphate hydrolases"/>
    <property type="match status" value="1"/>
</dbReference>
<dbReference type="Proteomes" id="UP000632138">
    <property type="component" value="Unassembled WGS sequence"/>
</dbReference>